<dbReference type="RefSeq" id="XP_002184584.1">
    <property type="nucleotide sequence ID" value="XM_002184548.1"/>
</dbReference>
<evidence type="ECO:0000256" key="8">
    <source>
        <dbReference type="ARBA" id="ARBA00022833"/>
    </source>
</evidence>
<keyword evidence="5" id="KW-0479">Metal-binding</keyword>
<keyword evidence="7" id="KW-0378">Hydrolase</keyword>
<organism evidence="10 11">
    <name type="scientific">Phaeodactylum tricornutum (strain CCAP 1055/1)</name>
    <dbReference type="NCBI Taxonomy" id="556484"/>
    <lineage>
        <taxon>Eukaryota</taxon>
        <taxon>Sar</taxon>
        <taxon>Stramenopiles</taxon>
        <taxon>Ochrophyta</taxon>
        <taxon>Bacillariophyta</taxon>
        <taxon>Bacillariophyceae</taxon>
        <taxon>Bacillariophycidae</taxon>
        <taxon>Naviculales</taxon>
        <taxon>Phaeodactylaceae</taxon>
        <taxon>Phaeodactylum</taxon>
    </lineage>
</organism>
<keyword evidence="3" id="KW-0819">tRNA processing</keyword>
<dbReference type="Gene3D" id="3.60.15.10">
    <property type="entry name" value="Ribonuclease Z/Hydroxyacylglutathione hydrolase-like"/>
    <property type="match status" value="1"/>
</dbReference>
<gene>
    <name evidence="10" type="ORF">PHATRDRAFT_16162</name>
</gene>
<proteinExistence type="predicted"/>
<evidence type="ECO:0000256" key="3">
    <source>
        <dbReference type="ARBA" id="ARBA00022694"/>
    </source>
</evidence>
<dbReference type="GO" id="GO:0005634">
    <property type="term" value="C:nucleus"/>
    <property type="evidence" value="ECO:0007669"/>
    <property type="project" value="TreeGrafter"/>
</dbReference>
<dbReference type="STRING" id="556484.B7GBT6"/>
<dbReference type="OrthoDB" id="527344at2759"/>
<accession>B7GBT6</accession>
<dbReference type="PANTHER" id="PTHR46018:SF2">
    <property type="entry name" value="ZINC PHOSPHODIESTERASE ELAC PROTEIN 1"/>
    <property type="match status" value="1"/>
</dbReference>
<evidence type="ECO:0000256" key="4">
    <source>
        <dbReference type="ARBA" id="ARBA00022722"/>
    </source>
</evidence>
<dbReference type="InterPro" id="IPR001279">
    <property type="entry name" value="Metallo-B-lactamas"/>
</dbReference>
<dbReference type="CDD" id="cd07717">
    <property type="entry name" value="RNaseZ_ZiPD-like_MBL-fold"/>
    <property type="match status" value="1"/>
</dbReference>
<dbReference type="InParanoid" id="B7GBT6"/>
<evidence type="ECO:0000313" key="11">
    <source>
        <dbReference type="Proteomes" id="UP000000759"/>
    </source>
</evidence>
<dbReference type="KEGG" id="pti:PHATRDRAFT_16162"/>
<keyword evidence="4" id="KW-0540">Nuclease</keyword>
<dbReference type="InterPro" id="IPR036866">
    <property type="entry name" value="RibonucZ/Hydroxyglut_hydro"/>
</dbReference>
<evidence type="ECO:0000256" key="5">
    <source>
        <dbReference type="ARBA" id="ARBA00022723"/>
    </source>
</evidence>
<feature type="domain" description="Metallo-beta-lactamase" evidence="9">
    <location>
        <begin position="6"/>
        <end position="51"/>
    </location>
</feature>
<dbReference type="EMBL" id="CM000626">
    <property type="protein sequence ID" value="EEC43983.1"/>
    <property type="molecule type" value="Genomic_DNA"/>
</dbReference>
<evidence type="ECO:0000256" key="1">
    <source>
        <dbReference type="ARBA" id="ARBA00001947"/>
    </source>
</evidence>
<dbReference type="Pfam" id="PF00753">
    <property type="entry name" value="Lactamase_B"/>
    <property type="match status" value="1"/>
</dbReference>
<feature type="non-terminal residue" evidence="10">
    <location>
        <position position="284"/>
    </location>
</feature>
<keyword evidence="6" id="KW-0255">Endonuclease</keyword>
<dbReference type="Proteomes" id="UP000000759">
    <property type="component" value="Chromosome 24"/>
</dbReference>
<keyword evidence="11" id="KW-1185">Reference proteome</keyword>
<dbReference type="InterPro" id="IPR013471">
    <property type="entry name" value="RNase_Z/BN"/>
</dbReference>
<comment type="cofactor">
    <cofactor evidence="1">
        <name>Zn(2+)</name>
        <dbReference type="ChEBI" id="CHEBI:29105"/>
    </cofactor>
</comment>
<evidence type="ECO:0000256" key="2">
    <source>
        <dbReference type="ARBA" id="ARBA00011738"/>
    </source>
</evidence>
<comment type="subunit">
    <text evidence="2">Homodimer.</text>
</comment>
<reference evidence="11" key="2">
    <citation type="submission" date="2008-08" db="EMBL/GenBank/DDBJ databases">
        <authorList>
            <consortium name="Diatom Consortium"/>
            <person name="Grigoriev I."/>
            <person name="Grimwood J."/>
            <person name="Kuo A."/>
            <person name="Otillar R.P."/>
            <person name="Salamov A."/>
            <person name="Detter J.C."/>
            <person name="Lindquist E."/>
            <person name="Shapiro H."/>
            <person name="Lucas S."/>
            <person name="Glavina del Rio T."/>
            <person name="Pitluck S."/>
            <person name="Rokhsar D."/>
            <person name="Bowler C."/>
        </authorList>
    </citation>
    <scope>GENOME REANNOTATION</scope>
    <source>
        <strain evidence="11">CCAP 1055/1</strain>
    </source>
</reference>
<evidence type="ECO:0000259" key="9">
    <source>
        <dbReference type="Pfam" id="PF00753"/>
    </source>
</evidence>
<dbReference type="PANTHER" id="PTHR46018">
    <property type="entry name" value="ZINC PHOSPHODIESTERASE ELAC PROTEIN 1"/>
    <property type="match status" value="1"/>
</dbReference>
<dbReference type="PaxDb" id="2850-Phatr16162"/>
<reference evidence="10 11" key="1">
    <citation type="journal article" date="2008" name="Nature">
        <title>The Phaeodactylum genome reveals the evolutionary history of diatom genomes.</title>
        <authorList>
            <person name="Bowler C."/>
            <person name="Allen A.E."/>
            <person name="Badger J.H."/>
            <person name="Grimwood J."/>
            <person name="Jabbari K."/>
            <person name="Kuo A."/>
            <person name="Maheswari U."/>
            <person name="Martens C."/>
            <person name="Maumus F."/>
            <person name="Otillar R.P."/>
            <person name="Rayko E."/>
            <person name="Salamov A."/>
            <person name="Vandepoele K."/>
            <person name="Beszteri B."/>
            <person name="Gruber A."/>
            <person name="Heijde M."/>
            <person name="Katinka M."/>
            <person name="Mock T."/>
            <person name="Valentin K."/>
            <person name="Verret F."/>
            <person name="Berges J.A."/>
            <person name="Brownlee C."/>
            <person name="Cadoret J.P."/>
            <person name="Chiovitti A."/>
            <person name="Choi C.J."/>
            <person name="Coesel S."/>
            <person name="De Martino A."/>
            <person name="Detter J.C."/>
            <person name="Durkin C."/>
            <person name="Falciatore A."/>
            <person name="Fournet J."/>
            <person name="Haruta M."/>
            <person name="Huysman M.J."/>
            <person name="Jenkins B.D."/>
            <person name="Jiroutova K."/>
            <person name="Jorgensen R.E."/>
            <person name="Joubert Y."/>
            <person name="Kaplan A."/>
            <person name="Kroger N."/>
            <person name="Kroth P.G."/>
            <person name="La Roche J."/>
            <person name="Lindquist E."/>
            <person name="Lommer M."/>
            <person name="Martin-Jezequel V."/>
            <person name="Lopez P.J."/>
            <person name="Lucas S."/>
            <person name="Mangogna M."/>
            <person name="McGinnis K."/>
            <person name="Medlin L.K."/>
            <person name="Montsant A."/>
            <person name="Oudot-Le Secq M.P."/>
            <person name="Napoli C."/>
            <person name="Obornik M."/>
            <person name="Parker M.S."/>
            <person name="Petit J.L."/>
            <person name="Porcel B.M."/>
            <person name="Poulsen N."/>
            <person name="Robison M."/>
            <person name="Rychlewski L."/>
            <person name="Rynearson T.A."/>
            <person name="Schmutz J."/>
            <person name="Shapiro H."/>
            <person name="Siaut M."/>
            <person name="Stanley M."/>
            <person name="Sussman M.R."/>
            <person name="Taylor A.R."/>
            <person name="Vardi A."/>
            <person name="von Dassow P."/>
            <person name="Vyverman W."/>
            <person name="Willis A."/>
            <person name="Wyrwicz L.S."/>
            <person name="Rokhsar D.S."/>
            <person name="Weissenbach J."/>
            <person name="Armbrust E.V."/>
            <person name="Green B.R."/>
            <person name="Van de Peer Y."/>
            <person name="Grigoriev I.V."/>
        </authorList>
    </citation>
    <scope>NUCLEOTIDE SEQUENCE [LARGE SCALE GENOMIC DNA]</scope>
    <source>
        <strain evidence="10 11">CCAP 1055/1</strain>
    </source>
</reference>
<sequence length="284" mass="31518">MSNFQGGTWLFDVGECTQLQIQKTSSIKPSKITKIFLTHAHGDHSFGLPGLLCLMGQDRDRENSPPVEIYGPEGLRMWLRVAIRYSGGRNIYPQYDHPLCADGAPMWEIEDEEDVKVYAAPMSHGIPCLGYVVDELPRPGRLRNEVVEPIVKRNVQALREAGFTVPMKAMAVLKNLPPGNAFTFPDGTVVQQEDAVEPPREGRKVVIGGDTADCRALRNLAQNADLVIHEATNCYLQGVDKDTDVREVTRDAVMHGHSTPQIAGDFARSVNAKRLVLNHFSARY</sequence>
<dbReference type="AlphaFoldDB" id="B7GBT6"/>
<dbReference type="GO" id="GO:0046872">
    <property type="term" value="F:metal ion binding"/>
    <property type="evidence" value="ECO:0007669"/>
    <property type="project" value="UniProtKB-KW"/>
</dbReference>
<evidence type="ECO:0000256" key="6">
    <source>
        <dbReference type="ARBA" id="ARBA00022759"/>
    </source>
</evidence>
<dbReference type="eggNOG" id="KOG2121">
    <property type="taxonomic scope" value="Eukaryota"/>
</dbReference>
<dbReference type="SUPFAM" id="SSF56281">
    <property type="entry name" value="Metallo-hydrolase/oxidoreductase"/>
    <property type="match status" value="1"/>
</dbReference>
<evidence type="ECO:0000313" key="10">
    <source>
        <dbReference type="EMBL" id="EEC43983.1"/>
    </source>
</evidence>
<keyword evidence="8" id="KW-0862">Zinc</keyword>
<dbReference type="GO" id="GO:0042781">
    <property type="term" value="F:3'-tRNA processing endoribonuclease activity"/>
    <property type="evidence" value="ECO:0007669"/>
    <property type="project" value="TreeGrafter"/>
</dbReference>
<dbReference type="GeneID" id="7198345"/>
<name>B7GBT6_PHATC</name>
<protein>
    <recommendedName>
        <fullName evidence="9">Metallo-beta-lactamase domain-containing protein</fullName>
    </recommendedName>
</protein>
<evidence type="ECO:0000256" key="7">
    <source>
        <dbReference type="ARBA" id="ARBA00022801"/>
    </source>
</evidence>